<evidence type="ECO:0000256" key="2">
    <source>
        <dbReference type="SAM" id="MobiDB-lite"/>
    </source>
</evidence>
<dbReference type="WBParaSite" id="TASK_0001029701-mRNA-1">
    <property type="protein sequence ID" value="TASK_0001029701-mRNA-1"/>
    <property type="gene ID" value="TASK_0001029701"/>
</dbReference>
<sequence length="146" mass="16617">MACHTMAHMGKVCPSRLANETHPMRSVSIKDEALLSASNPKLLEKSRSPENLEPSHSNVPKVSQECPAKEESSEEYRCTICGFTFDCLDVMLFHTEQEHPTEEDVINRLRLRLWRAAFDPNGYRLENADEKETVSSSTASYCQFHQ</sequence>
<keyword evidence="1" id="KW-0863">Zinc-finger</keyword>
<organism evidence="6">
    <name type="scientific">Taenia asiatica</name>
    <name type="common">Asian tapeworm</name>
    <dbReference type="NCBI Taxonomy" id="60517"/>
    <lineage>
        <taxon>Eukaryota</taxon>
        <taxon>Metazoa</taxon>
        <taxon>Spiralia</taxon>
        <taxon>Lophotrochozoa</taxon>
        <taxon>Platyhelminthes</taxon>
        <taxon>Cestoda</taxon>
        <taxon>Eucestoda</taxon>
        <taxon>Cyclophyllidea</taxon>
        <taxon>Taeniidae</taxon>
        <taxon>Taenia</taxon>
    </lineage>
</organism>
<dbReference type="EMBL" id="UYRS01022327">
    <property type="protein sequence ID" value="VDK51337.1"/>
    <property type="molecule type" value="Genomic_DNA"/>
</dbReference>
<name>A0A0R3WHF4_TAEAS</name>
<keyword evidence="5" id="KW-1185">Reference proteome</keyword>
<protein>
    <submittedName>
        <fullName evidence="6">C2H2-type domain-containing protein</fullName>
    </submittedName>
</protein>
<proteinExistence type="predicted"/>
<reference evidence="4 5" key="2">
    <citation type="submission" date="2018-11" db="EMBL/GenBank/DDBJ databases">
        <authorList>
            <consortium name="Pathogen Informatics"/>
        </authorList>
    </citation>
    <scope>NUCLEOTIDE SEQUENCE [LARGE SCALE GENOMIC DNA]</scope>
</reference>
<keyword evidence="1" id="KW-0862">Zinc</keyword>
<dbReference type="AlphaFoldDB" id="A0A0R3WHF4"/>
<dbReference type="GO" id="GO:0008270">
    <property type="term" value="F:zinc ion binding"/>
    <property type="evidence" value="ECO:0007669"/>
    <property type="project" value="UniProtKB-KW"/>
</dbReference>
<dbReference type="PROSITE" id="PS50157">
    <property type="entry name" value="ZINC_FINGER_C2H2_2"/>
    <property type="match status" value="1"/>
</dbReference>
<evidence type="ECO:0000313" key="4">
    <source>
        <dbReference type="EMBL" id="VDK51337.1"/>
    </source>
</evidence>
<accession>A0A0R3WHF4</accession>
<dbReference type="PROSITE" id="PS00028">
    <property type="entry name" value="ZINC_FINGER_C2H2_1"/>
    <property type="match status" value="1"/>
</dbReference>
<feature type="domain" description="C2H2-type" evidence="3">
    <location>
        <begin position="76"/>
        <end position="104"/>
    </location>
</feature>
<dbReference type="Proteomes" id="UP000282613">
    <property type="component" value="Unassembled WGS sequence"/>
</dbReference>
<evidence type="ECO:0000313" key="6">
    <source>
        <dbReference type="WBParaSite" id="TASK_0001029701-mRNA-1"/>
    </source>
</evidence>
<reference evidence="6" key="1">
    <citation type="submission" date="2017-02" db="UniProtKB">
        <authorList>
            <consortium name="WormBaseParasite"/>
        </authorList>
    </citation>
    <scope>IDENTIFICATION</scope>
</reference>
<evidence type="ECO:0000256" key="1">
    <source>
        <dbReference type="PROSITE-ProRule" id="PRU00042"/>
    </source>
</evidence>
<feature type="region of interest" description="Disordered" evidence="2">
    <location>
        <begin position="38"/>
        <end position="73"/>
    </location>
</feature>
<gene>
    <name evidence="4" type="ORF">TASK_LOCUS10298</name>
</gene>
<evidence type="ECO:0000313" key="5">
    <source>
        <dbReference type="Proteomes" id="UP000282613"/>
    </source>
</evidence>
<evidence type="ECO:0000259" key="3">
    <source>
        <dbReference type="PROSITE" id="PS50157"/>
    </source>
</evidence>
<dbReference type="InterPro" id="IPR013087">
    <property type="entry name" value="Znf_C2H2_type"/>
</dbReference>
<keyword evidence="1" id="KW-0479">Metal-binding</keyword>